<evidence type="ECO:0000313" key="11">
    <source>
        <dbReference type="Proteomes" id="UP000285624"/>
    </source>
</evidence>
<evidence type="ECO:0000256" key="1">
    <source>
        <dbReference type="ARBA" id="ARBA00004141"/>
    </source>
</evidence>
<protein>
    <submittedName>
        <fullName evidence="10">Uncharacterized protein</fullName>
    </submittedName>
</protein>
<evidence type="ECO:0000313" key="7">
    <source>
        <dbReference type="EMBL" id="KAG2530151.1"/>
    </source>
</evidence>
<dbReference type="PANTHER" id="PTHR11266">
    <property type="entry name" value="PEROXISOMAL MEMBRANE PROTEIN 2, PXMP2 MPV17"/>
    <property type="match status" value="1"/>
</dbReference>
<proteinExistence type="inferred from homology"/>
<evidence type="ECO:0000313" key="12">
    <source>
        <dbReference type="Proteomes" id="UP000285883"/>
    </source>
</evidence>
<keyword evidence="5" id="KW-0472">Membrane</keyword>
<accession>A0A3R7KXD8</accession>
<dbReference type="EMBL" id="JPWV03000021">
    <property type="protein sequence ID" value="KAG2530151.1"/>
    <property type="molecule type" value="Genomic_DNA"/>
</dbReference>
<keyword evidence="3" id="KW-0812">Transmembrane</keyword>
<comment type="similarity">
    <text evidence="2 6">Belongs to the peroxisomal membrane protein PXMP2/4 family.</text>
</comment>
<dbReference type="InterPro" id="IPR007248">
    <property type="entry name" value="Mpv17_PMP22"/>
</dbReference>
<dbReference type="STRING" id="325452.A0A3R7KXD8"/>
<dbReference type="Proteomes" id="UP000285624">
    <property type="component" value="Unassembled WGS sequence"/>
</dbReference>
<evidence type="ECO:0000313" key="9">
    <source>
        <dbReference type="EMBL" id="RLN20255.1"/>
    </source>
</evidence>
<evidence type="ECO:0000256" key="2">
    <source>
        <dbReference type="ARBA" id="ARBA00006824"/>
    </source>
</evidence>
<evidence type="ECO:0000256" key="4">
    <source>
        <dbReference type="ARBA" id="ARBA00022989"/>
    </source>
</evidence>
<keyword evidence="4" id="KW-1133">Transmembrane helix</keyword>
<comment type="caution">
    <text evidence="10">The sequence shown here is derived from an EMBL/GenBank/DDBJ whole genome shotgun (WGS) entry which is preliminary data.</text>
</comment>
<evidence type="ECO:0000256" key="3">
    <source>
        <dbReference type="ARBA" id="ARBA00022692"/>
    </source>
</evidence>
<evidence type="ECO:0000313" key="10">
    <source>
        <dbReference type="EMBL" id="RLN83599.1"/>
    </source>
</evidence>
<reference evidence="11 12" key="2">
    <citation type="submission" date="2018-07" db="EMBL/GenBank/DDBJ databases">
        <title>Genome sequencing of oomycete isolates from Chile give support for New Zealand origin for Phytophthora kernoviae and make available the first Nothophytophthora sp. genome.</title>
        <authorList>
            <person name="Studholme D.J."/>
            <person name="Sanfuentes E."/>
            <person name="Panda P."/>
            <person name="Hill R."/>
            <person name="Sambles C."/>
            <person name="Grant M."/>
            <person name="Williams N.M."/>
            <person name="Mcdougal R.L."/>
        </authorList>
    </citation>
    <scope>NUCLEOTIDE SEQUENCE [LARGE SCALE GENOMIC DNA]</scope>
    <source>
        <strain evidence="9">Chile2</strain>
        <strain evidence="10">Chile4</strain>
    </source>
</reference>
<organism evidence="10 11">
    <name type="scientific">Phytophthora kernoviae</name>
    <dbReference type="NCBI Taxonomy" id="325452"/>
    <lineage>
        <taxon>Eukaryota</taxon>
        <taxon>Sar</taxon>
        <taxon>Stramenopiles</taxon>
        <taxon>Oomycota</taxon>
        <taxon>Peronosporomycetes</taxon>
        <taxon>Peronosporales</taxon>
        <taxon>Peronosporaceae</taxon>
        <taxon>Phytophthora</taxon>
    </lineage>
</organism>
<reference evidence="7" key="1">
    <citation type="journal article" date="2015" name="Genom Data">
        <title>Genome sequences of six Phytophthora species associated with forests in New Zealand.</title>
        <authorList>
            <person name="Studholme D.J."/>
            <person name="McDougal R.L."/>
            <person name="Sambles C."/>
            <person name="Hansen E."/>
            <person name="Hardy G."/>
            <person name="Grant M."/>
            <person name="Ganley R.J."/>
            <person name="Williams N.M."/>
        </authorList>
    </citation>
    <scope>NUCLEOTIDE SEQUENCE</scope>
    <source>
        <strain evidence="7">NZFS 2646</strain>
        <strain evidence="8">NZFS 3630</strain>
    </source>
</reference>
<sequence length="119" mass="12986">MVVWGGLFTAPIMHTWFHLIERAIPGTGKLVVAKKVVVDMVIMAPAMALGFFTVTKSLEGTSVSDAFEVAKAKLQPTLSMNYRYRTPFVNCVSLGWSTFLSGMANNKANDDQEGEVLVS</sequence>
<dbReference type="EMBL" id="MAYM02001410">
    <property type="protein sequence ID" value="RLN20255.1"/>
    <property type="molecule type" value="Genomic_DNA"/>
</dbReference>
<dbReference type="GO" id="GO:0005737">
    <property type="term" value="C:cytoplasm"/>
    <property type="evidence" value="ECO:0007669"/>
    <property type="project" value="TreeGrafter"/>
</dbReference>
<evidence type="ECO:0000256" key="6">
    <source>
        <dbReference type="RuleBase" id="RU363053"/>
    </source>
</evidence>
<comment type="subcellular location">
    <subcellularLocation>
        <location evidence="1">Membrane</location>
        <topology evidence="1">Multi-pass membrane protein</topology>
    </subcellularLocation>
</comment>
<dbReference type="EMBL" id="MBDN02000031">
    <property type="protein sequence ID" value="RLN83599.1"/>
    <property type="molecule type" value="Genomic_DNA"/>
</dbReference>
<evidence type="ECO:0000256" key="5">
    <source>
        <dbReference type="ARBA" id="ARBA00023136"/>
    </source>
</evidence>
<gene>
    <name evidence="9" type="ORF">BBI17_001994</name>
    <name evidence="10" type="ORF">BBO99_00001956</name>
    <name evidence="7" type="ORF">JM16_001637</name>
    <name evidence="8" type="ORF">JM18_001807</name>
</gene>
<evidence type="ECO:0000313" key="8">
    <source>
        <dbReference type="EMBL" id="KAG2530272.1"/>
    </source>
</evidence>
<dbReference type="PANTHER" id="PTHR11266:SF17">
    <property type="entry name" value="PROTEIN MPV17"/>
    <property type="match status" value="1"/>
</dbReference>
<dbReference type="Proteomes" id="UP000792063">
    <property type="component" value="Unassembled WGS sequence"/>
</dbReference>
<dbReference type="Proteomes" id="UP000285883">
    <property type="component" value="Unassembled WGS sequence"/>
</dbReference>
<keyword evidence="11" id="KW-1185">Reference proteome</keyword>
<reference evidence="7" key="3">
    <citation type="submission" date="2020-06" db="EMBL/GenBank/DDBJ databases">
        <authorList>
            <person name="Studholme D.J."/>
        </authorList>
    </citation>
    <scope>NUCLEOTIDE SEQUENCE</scope>
    <source>
        <strain evidence="7">NZFS 2646</strain>
        <strain evidence="8">NZFS 3630</strain>
    </source>
</reference>
<name>A0A3R7KXD8_9STRA</name>
<dbReference type="EMBL" id="JPWU03000033">
    <property type="protein sequence ID" value="KAG2530272.1"/>
    <property type="molecule type" value="Genomic_DNA"/>
</dbReference>
<dbReference type="AlphaFoldDB" id="A0A3R7KXD8"/>
<dbReference type="GO" id="GO:0016020">
    <property type="term" value="C:membrane"/>
    <property type="evidence" value="ECO:0007669"/>
    <property type="project" value="UniProtKB-SubCell"/>
</dbReference>
<dbReference type="Proteomes" id="UP000785171">
    <property type="component" value="Unassembled WGS sequence"/>
</dbReference>